<reference evidence="1 2" key="1">
    <citation type="journal article" date="2023" name="PLoS ONE">
        <title>Cytospora paraplurivora sp. nov. isolated from orchards with fruit tree decline syndrome in Ontario, Canada.</title>
        <authorList>
            <person name="Ilyukhin E."/>
            <person name="Nguyen H.D.T."/>
            <person name="Castle A.J."/>
            <person name="Ellouze W."/>
        </authorList>
    </citation>
    <scope>NUCLEOTIDE SEQUENCE [LARGE SCALE GENOMIC DNA]</scope>
    <source>
        <strain evidence="1 2">FDS-564</strain>
    </source>
</reference>
<dbReference type="EMBL" id="JAJSPL020000022">
    <property type="protein sequence ID" value="KAK7739696.1"/>
    <property type="molecule type" value="Genomic_DNA"/>
</dbReference>
<accession>A0AAN9UD46</accession>
<sequence>MSNVWTGPEMDAEPEQKEEDVFDSTTALYHDAIRPIAQQDTFNNFQALPALNGNRNCSVEIYDLPKGTTISQVLDAIAQRSPVGHIYKCELLEATGSGGIALRVARIRFKAPDSASCLFQIGNQPGLGLYIGGTRVGVRFTRVSTSAYTAEGTRAVVFRGPKKIVDADNLKRVWGGSFVWDQVEEVRHGPVGFDGIREVEWCFYEFAWGAQVAKCLFESEYGHHVFRFIDPYRRHDPYDAVAMAQTESSNDLLQRIIAEIAVMTEPLPGPSNETIASIVLQAQAQYLGNKIAELGAEIEVLHEENSALCEENSILRFENGMLRDKERSPIGGATTTRRYETSSPNKLENHSLGLIIHCSETSPLLDITNHKSNSVNEREVVTKQLFGYDEAECQVNRSELHAASQLKAGLPGRKRIHNDEQTAQSEGRLRPKLRIRGTTLQQRTLNAINKDLDSAAQADNQNACLPQTTYSVLLQAIATVRAGRIELVQIKGTAANLAFFTRSGGPWTGGSSKAVHYSLRH</sequence>
<gene>
    <name evidence="1" type="ORF">SLS53_005664</name>
</gene>
<evidence type="ECO:0000313" key="1">
    <source>
        <dbReference type="EMBL" id="KAK7739696.1"/>
    </source>
</evidence>
<dbReference type="Proteomes" id="UP001320245">
    <property type="component" value="Unassembled WGS sequence"/>
</dbReference>
<protein>
    <submittedName>
        <fullName evidence="1">Uncharacterized protein</fullName>
    </submittedName>
</protein>
<proteinExistence type="predicted"/>
<comment type="caution">
    <text evidence="1">The sequence shown here is derived from an EMBL/GenBank/DDBJ whole genome shotgun (WGS) entry which is preliminary data.</text>
</comment>
<name>A0AAN9UD46_9PEZI</name>
<dbReference type="AlphaFoldDB" id="A0AAN9UD46"/>
<keyword evidence="2" id="KW-1185">Reference proteome</keyword>
<evidence type="ECO:0000313" key="2">
    <source>
        <dbReference type="Proteomes" id="UP001320245"/>
    </source>
</evidence>
<organism evidence="1 2">
    <name type="scientific">Cytospora paraplurivora</name>
    <dbReference type="NCBI Taxonomy" id="2898453"/>
    <lineage>
        <taxon>Eukaryota</taxon>
        <taxon>Fungi</taxon>
        <taxon>Dikarya</taxon>
        <taxon>Ascomycota</taxon>
        <taxon>Pezizomycotina</taxon>
        <taxon>Sordariomycetes</taxon>
        <taxon>Sordariomycetidae</taxon>
        <taxon>Diaporthales</taxon>
        <taxon>Cytosporaceae</taxon>
        <taxon>Cytospora</taxon>
    </lineage>
</organism>